<evidence type="ECO:0000313" key="2">
    <source>
        <dbReference type="EMBL" id="TWT37096.1"/>
    </source>
</evidence>
<comment type="caution">
    <text evidence="2">The sequence shown here is derived from an EMBL/GenBank/DDBJ whole genome shotgun (WGS) entry which is preliminary data.</text>
</comment>
<dbReference type="Proteomes" id="UP000316714">
    <property type="component" value="Unassembled WGS sequence"/>
</dbReference>
<keyword evidence="1" id="KW-0732">Signal</keyword>
<evidence type="ECO:0000256" key="1">
    <source>
        <dbReference type="SAM" id="SignalP"/>
    </source>
</evidence>
<dbReference type="EMBL" id="SIHJ01000001">
    <property type="protein sequence ID" value="TWT37096.1"/>
    <property type="molecule type" value="Genomic_DNA"/>
</dbReference>
<dbReference type="OrthoDB" id="277020at2"/>
<feature type="chain" id="PRO_5022790879" evidence="1">
    <location>
        <begin position="25"/>
        <end position="258"/>
    </location>
</feature>
<sequence length="258" mass="27956" precursor="true">MKPYANLLTAMALALMGTPPTSLWAEAPTPAASDVDWSGLHQLLAERVTVEVNDTPLEHVAASLSRQLGVRVMIDETALDDLGIGADEPLTTSMREVTLRAFLEEGLAQLELSWCFRNELLVITTEEEAETKLVTRVYPIGDFLAVERSLRAGRYGGPVDGLLDTIVSTIAAETWAENGGGEAEVRPLLAAQALVISQTQQVHLEIEQLLHDLRAVGRRQGLSLYAPSGDSAEAPRQVARRTYLAPSAPAAMARVYEE</sequence>
<organism evidence="2 3">
    <name type="scientific">Posidoniimonas corsicana</name>
    <dbReference type="NCBI Taxonomy" id="1938618"/>
    <lineage>
        <taxon>Bacteria</taxon>
        <taxon>Pseudomonadati</taxon>
        <taxon>Planctomycetota</taxon>
        <taxon>Planctomycetia</taxon>
        <taxon>Pirellulales</taxon>
        <taxon>Lacipirellulaceae</taxon>
        <taxon>Posidoniimonas</taxon>
    </lineage>
</organism>
<dbReference type="RefSeq" id="WP_146564454.1">
    <property type="nucleotide sequence ID" value="NZ_SIHJ01000001.1"/>
</dbReference>
<accession>A0A5C5VEL8</accession>
<evidence type="ECO:0000313" key="3">
    <source>
        <dbReference type="Proteomes" id="UP000316714"/>
    </source>
</evidence>
<dbReference type="AlphaFoldDB" id="A0A5C5VEL8"/>
<protein>
    <submittedName>
        <fullName evidence="2">Uncharacterized protein</fullName>
    </submittedName>
</protein>
<name>A0A5C5VEL8_9BACT</name>
<feature type="signal peptide" evidence="1">
    <location>
        <begin position="1"/>
        <end position="24"/>
    </location>
</feature>
<reference evidence="2 3" key="1">
    <citation type="submission" date="2019-02" db="EMBL/GenBank/DDBJ databases">
        <title>Deep-cultivation of Planctomycetes and their phenomic and genomic characterization uncovers novel biology.</title>
        <authorList>
            <person name="Wiegand S."/>
            <person name="Jogler M."/>
            <person name="Boedeker C."/>
            <person name="Pinto D."/>
            <person name="Vollmers J."/>
            <person name="Rivas-Marin E."/>
            <person name="Kohn T."/>
            <person name="Peeters S.H."/>
            <person name="Heuer A."/>
            <person name="Rast P."/>
            <person name="Oberbeckmann S."/>
            <person name="Bunk B."/>
            <person name="Jeske O."/>
            <person name="Meyerdierks A."/>
            <person name="Storesund J.E."/>
            <person name="Kallscheuer N."/>
            <person name="Luecker S."/>
            <person name="Lage O.M."/>
            <person name="Pohl T."/>
            <person name="Merkel B.J."/>
            <person name="Hornburger P."/>
            <person name="Mueller R.-W."/>
            <person name="Bruemmer F."/>
            <person name="Labrenz M."/>
            <person name="Spormann A.M."/>
            <person name="Op Den Camp H."/>
            <person name="Overmann J."/>
            <person name="Amann R."/>
            <person name="Jetten M.S.M."/>
            <person name="Mascher T."/>
            <person name="Medema M.H."/>
            <person name="Devos D.P."/>
            <person name="Kaster A.-K."/>
            <person name="Ovreas L."/>
            <person name="Rohde M."/>
            <person name="Galperin M.Y."/>
            <person name="Jogler C."/>
        </authorList>
    </citation>
    <scope>NUCLEOTIDE SEQUENCE [LARGE SCALE GENOMIC DNA]</scope>
    <source>
        <strain evidence="2 3">KOR34</strain>
    </source>
</reference>
<gene>
    <name evidence="2" type="ORF">KOR34_20430</name>
</gene>
<proteinExistence type="predicted"/>
<dbReference type="Gene3D" id="3.55.50.30">
    <property type="match status" value="1"/>
</dbReference>
<keyword evidence="3" id="KW-1185">Reference proteome</keyword>